<dbReference type="EMBL" id="JAPWTJ010001987">
    <property type="protein sequence ID" value="KAJ8968464.1"/>
    <property type="molecule type" value="Genomic_DNA"/>
</dbReference>
<evidence type="ECO:0000313" key="1">
    <source>
        <dbReference type="EMBL" id="KAJ8968464.1"/>
    </source>
</evidence>
<protein>
    <submittedName>
        <fullName evidence="1">Uncharacterized protein</fullName>
    </submittedName>
</protein>
<sequence>MFTTQHIAVFTGREHVNLIWQDDSLFQSQIPEFIAPYQRLMFSETHYFGVLNPLTINDPDFVL</sequence>
<reference evidence="1" key="1">
    <citation type="journal article" date="2023" name="Insect Mol. Biol.">
        <title>Genome sequencing provides insights into the evolution of gene families encoding plant cell wall-degrading enzymes in longhorned beetles.</title>
        <authorList>
            <person name="Shin N.R."/>
            <person name="Okamura Y."/>
            <person name="Kirsch R."/>
            <person name="Pauchet Y."/>
        </authorList>
    </citation>
    <scope>NUCLEOTIDE SEQUENCE</scope>
    <source>
        <strain evidence="1">MMC_N1</strain>
    </source>
</reference>
<dbReference type="InterPro" id="IPR019791">
    <property type="entry name" value="Haem_peroxidase_animal"/>
</dbReference>
<organism evidence="1 2">
    <name type="scientific">Molorchus minor</name>
    <dbReference type="NCBI Taxonomy" id="1323400"/>
    <lineage>
        <taxon>Eukaryota</taxon>
        <taxon>Metazoa</taxon>
        <taxon>Ecdysozoa</taxon>
        <taxon>Arthropoda</taxon>
        <taxon>Hexapoda</taxon>
        <taxon>Insecta</taxon>
        <taxon>Pterygota</taxon>
        <taxon>Neoptera</taxon>
        <taxon>Endopterygota</taxon>
        <taxon>Coleoptera</taxon>
        <taxon>Polyphaga</taxon>
        <taxon>Cucujiformia</taxon>
        <taxon>Chrysomeloidea</taxon>
        <taxon>Cerambycidae</taxon>
        <taxon>Lamiinae</taxon>
        <taxon>Monochamini</taxon>
        <taxon>Molorchus</taxon>
    </lineage>
</organism>
<keyword evidence="2" id="KW-1185">Reference proteome</keyword>
<dbReference type="PROSITE" id="PS50292">
    <property type="entry name" value="PEROXIDASE_3"/>
    <property type="match status" value="1"/>
</dbReference>
<dbReference type="Proteomes" id="UP001162164">
    <property type="component" value="Unassembled WGS sequence"/>
</dbReference>
<gene>
    <name evidence="1" type="ORF">NQ317_006645</name>
</gene>
<evidence type="ECO:0000313" key="2">
    <source>
        <dbReference type="Proteomes" id="UP001162164"/>
    </source>
</evidence>
<comment type="caution">
    <text evidence="1">The sequence shown here is derived from an EMBL/GenBank/DDBJ whole genome shotgun (WGS) entry which is preliminary data.</text>
</comment>
<accession>A0ABQ9IXR0</accession>
<proteinExistence type="predicted"/>
<name>A0ABQ9IXR0_9CUCU</name>